<gene>
    <name evidence="2" type="ORF">CR088_29725</name>
</gene>
<dbReference type="EMBL" id="PDOM01000580">
    <property type="protein sequence ID" value="PHP45002.1"/>
    <property type="molecule type" value="Genomic_DNA"/>
</dbReference>
<evidence type="ECO:0000259" key="1">
    <source>
        <dbReference type="Pfam" id="PF24624"/>
    </source>
</evidence>
<protein>
    <submittedName>
        <fullName evidence="2">Integrase</fullName>
    </submittedName>
</protein>
<evidence type="ECO:0000313" key="3">
    <source>
        <dbReference type="Proteomes" id="UP000221568"/>
    </source>
</evidence>
<comment type="caution">
    <text evidence="2">The sequence shown here is derived from an EMBL/GenBank/DDBJ whole genome shotgun (WGS) entry which is preliminary data.</text>
</comment>
<organism evidence="2 3">
    <name type="scientific">Salmonella dublin</name>
    <dbReference type="NCBI Taxonomy" id="98360"/>
    <lineage>
        <taxon>Bacteria</taxon>
        <taxon>Pseudomonadati</taxon>
        <taxon>Pseudomonadota</taxon>
        <taxon>Gammaproteobacteria</taxon>
        <taxon>Enterobacterales</taxon>
        <taxon>Enterobacteriaceae</taxon>
        <taxon>Salmonella</taxon>
    </lineage>
</organism>
<dbReference type="Proteomes" id="UP000221568">
    <property type="component" value="Unassembled WGS sequence"/>
</dbReference>
<feature type="non-terminal residue" evidence="2">
    <location>
        <position position="141"/>
    </location>
</feature>
<evidence type="ECO:0000313" key="2">
    <source>
        <dbReference type="EMBL" id="PHP45002.1"/>
    </source>
</evidence>
<dbReference type="AlphaFoldDB" id="A0A7Z1HNF5"/>
<dbReference type="InterPro" id="IPR057084">
    <property type="entry name" value="Int_N"/>
</dbReference>
<accession>A0A7Z1HNF5</accession>
<dbReference type="Pfam" id="PF24624">
    <property type="entry name" value="Int_N"/>
    <property type="match status" value="1"/>
</dbReference>
<sequence length="141" mass="16208">MSIRKQPNGKWLCECYPNGRDGKRVRKQFATKGEAIAFENHTMDEVNKKPWLGEKEDRRHLSEVIDQWHLLYGQTLADPKRLMAKRSIICNGLGDPIASELTAGDFTKYREARLKGEVKNEDGVLMSPVKPRTVNLEQRNL</sequence>
<proteinExistence type="predicted"/>
<name>A0A7Z1HNF5_SALDU</name>
<feature type="domain" description="Phage integrase N-terminal" evidence="1">
    <location>
        <begin position="57"/>
        <end position="139"/>
    </location>
</feature>
<dbReference type="RefSeq" id="WP_419178998.1">
    <property type="nucleotide sequence ID" value="NZ_PDOM01000580.1"/>
</dbReference>
<reference evidence="2 3" key="1">
    <citation type="submission" date="2017-10" db="EMBL/GenBank/DDBJ databases">
        <title>Characterization of the Virulence Potential of Salmonella enterica Isolates Carrying Incompatibility Group FIB Plasmids using Caco-2 Intestinal Epithelial Cells.</title>
        <authorList>
            <person name="Sanad Y."/>
            <person name="Khajanchi B."/>
            <person name="Deck J."/>
            <person name="Cox J."/>
            <person name="Thaker R."/>
            <person name="Han J."/>
            <person name="Nayak R."/>
            <person name="Foley S."/>
        </authorList>
    </citation>
    <scope>NUCLEOTIDE SEQUENCE [LARGE SCALE GENOMIC DNA]</scope>
    <source>
        <strain evidence="2 3">SE853</strain>
    </source>
</reference>